<accession>L1KV85</accession>
<proteinExistence type="predicted"/>
<dbReference type="EMBL" id="AEJC01000371">
    <property type="protein sequence ID" value="EKX64454.1"/>
    <property type="molecule type" value="Genomic_DNA"/>
</dbReference>
<dbReference type="AlphaFoldDB" id="L1KV85"/>
<evidence type="ECO:0000313" key="2">
    <source>
        <dbReference type="Proteomes" id="UP000010411"/>
    </source>
</evidence>
<feature type="non-terminal residue" evidence="1">
    <location>
        <position position="1"/>
    </location>
</feature>
<organism evidence="1 2">
    <name type="scientific">Streptomyces ipomoeae 91-03</name>
    <dbReference type="NCBI Taxonomy" id="698759"/>
    <lineage>
        <taxon>Bacteria</taxon>
        <taxon>Bacillati</taxon>
        <taxon>Actinomycetota</taxon>
        <taxon>Actinomycetes</taxon>
        <taxon>Kitasatosporales</taxon>
        <taxon>Streptomycetaceae</taxon>
        <taxon>Streptomyces</taxon>
    </lineage>
</organism>
<comment type="caution">
    <text evidence="1">The sequence shown here is derived from an EMBL/GenBank/DDBJ whole genome shotgun (WGS) entry which is preliminary data.</text>
</comment>
<keyword evidence="2" id="KW-1185">Reference proteome</keyword>
<evidence type="ECO:0000313" key="1">
    <source>
        <dbReference type="EMBL" id="EKX64454.1"/>
    </source>
</evidence>
<sequence>EPVAVPAGDGGVRFHRVVVVARRAVRQVQPYGRVAQGGIRVTARVGRGLARLRLGEVGGGLFGVVADLHQARAVLRGLQGGGDHDGDRLAVEEDSVVLEDPQPVARRVVRPAVVAVGQLRRVAVTDHPQHSGLGFGRAGVDGRDAATADAAIDDDSVHSPVDDGGPPARGCSSVGELGGVQRLTGDLQPPVHPGQRRTHGGLRLGAHLVPPTMRS</sequence>
<dbReference type="Proteomes" id="UP000010411">
    <property type="component" value="Unassembled WGS sequence"/>
</dbReference>
<reference evidence="1 2" key="1">
    <citation type="submission" date="2012-11" db="EMBL/GenBank/DDBJ databases">
        <authorList>
            <person name="Huguet-Tapia J.C."/>
            <person name="Durkin A.S."/>
            <person name="Pettis G.S."/>
            <person name="Badger J.H."/>
        </authorList>
    </citation>
    <scope>NUCLEOTIDE SEQUENCE [LARGE SCALE GENOMIC DNA]</scope>
    <source>
        <strain evidence="1 2">91-03</strain>
    </source>
</reference>
<name>L1KV85_9ACTN</name>
<protein>
    <submittedName>
        <fullName evidence="1">Uncharacterized protein</fullName>
    </submittedName>
</protein>
<gene>
    <name evidence="1" type="ORF">STRIP9103_00109</name>
</gene>